<name>A0A6A6CQR7_ZASCE</name>
<dbReference type="GeneID" id="54558423"/>
<reference evidence="1" key="1">
    <citation type="journal article" date="2020" name="Stud. Mycol.">
        <title>101 Dothideomycetes genomes: a test case for predicting lifestyles and emergence of pathogens.</title>
        <authorList>
            <person name="Haridas S."/>
            <person name="Albert R."/>
            <person name="Binder M."/>
            <person name="Bloem J."/>
            <person name="Labutti K."/>
            <person name="Salamov A."/>
            <person name="Andreopoulos B."/>
            <person name="Baker S."/>
            <person name="Barry K."/>
            <person name="Bills G."/>
            <person name="Bluhm B."/>
            <person name="Cannon C."/>
            <person name="Castanera R."/>
            <person name="Culley D."/>
            <person name="Daum C."/>
            <person name="Ezra D."/>
            <person name="Gonzalez J."/>
            <person name="Henrissat B."/>
            <person name="Kuo A."/>
            <person name="Liang C."/>
            <person name="Lipzen A."/>
            <person name="Lutzoni F."/>
            <person name="Magnuson J."/>
            <person name="Mondo S."/>
            <person name="Nolan M."/>
            <person name="Ohm R."/>
            <person name="Pangilinan J."/>
            <person name="Park H.-J."/>
            <person name="Ramirez L."/>
            <person name="Alfaro M."/>
            <person name="Sun H."/>
            <person name="Tritt A."/>
            <person name="Yoshinaga Y."/>
            <person name="Zwiers L.-H."/>
            <person name="Turgeon B."/>
            <person name="Goodwin S."/>
            <person name="Spatafora J."/>
            <person name="Crous P."/>
            <person name="Grigoriev I."/>
        </authorList>
    </citation>
    <scope>NUCLEOTIDE SEQUENCE</scope>
    <source>
        <strain evidence="1">ATCC 36951</strain>
    </source>
</reference>
<keyword evidence="2" id="KW-1185">Reference proteome</keyword>
<dbReference type="Proteomes" id="UP000799537">
    <property type="component" value="Unassembled WGS sequence"/>
</dbReference>
<proteinExistence type="predicted"/>
<sequence length="122" mass="13255">MAPGSQPKGALAPTPPSLVSGTLLQALVQVKAFAPENLCPDLQNHLNDATMLYQALNNIANWAGSQMQALEKDMAAAEAKMKDAKNFDDAQDYGTDVQGLQQDMDHMAYLIEKVEEHQEKLG</sequence>
<protein>
    <submittedName>
        <fullName evidence="1">Uncharacterized protein</fullName>
    </submittedName>
</protein>
<dbReference type="AlphaFoldDB" id="A0A6A6CQR7"/>
<organism evidence="1 2">
    <name type="scientific">Zasmidium cellare ATCC 36951</name>
    <dbReference type="NCBI Taxonomy" id="1080233"/>
    <lineage>
        <taxon>Eukaryota</taxon>
        <taxon>Fungi</taxon>
        <taxon>Dikarya</taxon>
        <taxon>Ascomycota</taxon>
        <taxon>Pezizomycotina</taxon>
        <taxon>Dothideomycetes</taxon>
        <taxon>Dothideomycetidae</taxon>
        <taxon>Mycosphaerellales</taxon>
        <taxon>Mycosphaerellaceae</taxon>
        <taxon>Zasmidium</taxon>
    </lineage>
</organism>
<dbReference type="SUPFAM" id="SSF46966">
    <property type="entry name" value="Spectrin repeat"/>
    <property type="match status" value="1"/>
</dbReference>
<dbReference type="EMBL" id="ML993587">
    <property type="protein sequence ID" value="KAF2169504.1"/>
    <property type="molecule type" value="Genomic_DNA"/>
</dbReference>
<gene>
    <name evidence="1" type="ORF">M409DRAFT_19919</name>
</gene>
<dbReference type="RefSeq" id="XP_033670393.1">
    <property type="nucleotide sequence ID" value="XM_033805151.1"/>
</dbReference>
<evidence type="ECO:0000313" key="2">
    <source>
        <dbReference type="Proteomes" id="UP000799537"/>
    </source>
</evidence>
<evidence type="ECO:0000313" key="1">
    <source>
        <dbReference type="EMBL" id="KAF2169504.1"/>
    </source>
</evidence>
<accession>A0A6A6CQR7</accession>